<dbReference type="EMBL" id="VXIS01000054">
    <property type="protein sequence ID" value="KAA8909761.1"/>
    <property type="molecule type" value="Genomic_DNA"/>
</dbReference>
<evidence type="ECO:0008006" key="4">
    <source>
        <dbReference type="Google" id="ProtNLM"/>
    </source>
</evidence>
<gene>
    <name evidence="2" type="ORF">FN846DRAFT_905417</name>
</gene>
<dbReference type="OrthoDB" id="2093409at2759"/>
<sequence>MSPIPHFWSHPLRYMRYAAHVYPARYYSILLGAAGPFLLLAIPLRHRLGYDDHPAIPTTWPIPNRTREPVPSTYDDPK</sequence>
<dbReference type="CDD" id="cd22903">
    <property type="entry name" value="NI9M"/>
    <property type="match status" value="1"/>
</dbReference>
<dbReference type="InParanoid" id="A0A5J5F1N8"/>
<dbReference type="InterPro" id="IPR039961">
    <property type="entry name" value="Nuo9.5"/>
</dbReference>
<proteinExistence type="predicted"/>
<name>A0A5J5F1N8_9PEZI</name>
<organism evidence="2 3">
    <name type="scientific">Sphaerosporella brunnea</name>
    <dbReference type="NCBI Taxonomy" id="1250544"/>
    <lineage>
        <taxon>Eukaryota</taxon>
        <taxon>Fungi</taxon>
        <taxon>Dikarya</taxon>
        <taxon>Ascomycota</taxon>
        <taxon>Pezizomycotina</taxon>
        <taxon>Pezizomycetes</taxon>
        <taxon>Pezizales</taxon>
        <taxon>Pyronemataceae</taxon>
        <taxon>Sphaerosporella</taxon>
    </lineage>
</organism>
<evidence type="ECO:0000256" key="1">
    <source>
        <dbReference type="SAM" id="Phobius"/>
    </source>
</evidence>
<evidence type="ECO:0000313" key="3">
    <source>
        <dbReference type="Proteomes" id="UP000326924"/>
    </source>
</evidence>
<keyword evidence="1" id="KW-1133">Transmembrane helix</keyword>
<keyword evidence="1" id="KW-0812">Transmembrane</keyword>
<dbReference type="AlphaFoldDB" id="A0A5J5F1N8"/>
<keyword evidence="3" id="KW-1185">Reference proteome</keyword>
<keyword evidence="1" id="KW-0472">Membrane</keyword>
<comment type="caution">
    <text evidence="2">The sequence shown here is derived from an EMBL/GenBank/DDBJ whole genome shotgun (WGS) entry which is preliminary data.</text>
</comment>
<dbReference type="Proteomes" id="UP000326924">
    <property type="component" value="Unassembled WGS sequence"/>
</dbReference>
<accession>A0A5J5F1N8</accession>
<evidence type="ECO:0000313" key="2">
    <source>
        <dbReference type="EMBL" id="KAA8909761.1"/>
    </source>
</evidence>
<dbReference type="PANTHER" id="PTHR38488:SF1">
    <property type="entry name" value="OXIDOREDUCTASE 9.5 KDA SUBUNIT, PUTATIVE (AFU_ORTHOLOGUE AFUA_5G08980)-RELATED"/>
    <property type="match status" value="1"/>
</dbReference>
<dbReference type="PANTHER" id="PTHR38488">
    <property type="entry name" value="OXIDOREDUCTASE 9.5 KDA SUBUNIT, PUTATIVE (AFU_ORTHOLOGUE AFUA_5G08980)-RELATED"/>
    <property type="match status" value="1"/>
</dbReference>
<reference evidence="2 3" key="1">
    <citation type="submission" date="2019-09" db="EMBL/GenBank/DDBJ databases">
        <title>Draft genome of the ectomycorrhizal ascomycete Sphaerosporella brunnea.</title>
        <authorList>
            <consortium name="DOE Joint Genome Institute"/>
            <person name="Benucci G.M."/>
            <person name="Marozzi G."/>
            <person name="Antonielli L."/>
            <person name="Sanchez S."/>
            <person name="Marco P."/>
            <person name="Wang X."/>
            <person name="Falini L.B."/>
            <person name="Barry K."/>
            <person name="Haridas S."/>
            <person name="Lipzen A."/>
            <person name="Labutti K."/>
            <person name="Grigoriev I.V."/>
            <person name="Murat C."/>
            <person name="Martin F."/>
            <person name="Albertini E."/>
            <person name="Donnini D."/>
            <person name="Bonito G."/>
        </authorList>
    </citation>
    <scope>NUCLEOTIDE SEQUENCE [LARGE SCALE GENOMIC DNA]</scope>
    <source>
        <strain evidence="2 3">Sb_GMNB300</strain>
    </source>
</reference>
<feature type="transmembrane region" description="Helical" evidence="1">
    <location>
        <begin position="24"/>
        <end position="44"/>
    </location>
</feature>
<protein>
    <recommendedName>
        <fullName evidence="4">NADH-ubiquinone oxidoreductase 9.5 kDa subunit</fullName>
    </recommendedName>
</protein>